<dbReference type="KEGG" id="noy:EXE57_08210"/>
<dbReference type="AlphaFoldDB" id="A0A4P7GK24"/>
<sequence>MTFQPTIRSQADLEAAWRTLMEPLGFASHSVWMMLIDAGDRPIPQLTKIDEAEDAPTDAELAGLADVLTTVQAEFAPGGQVAFLRSRPGSGGLTAVDRAWASALYEVGRLTGIPVAVVHRACDVDLVPVPMDEGLAKGA</sequence>
<evidence type="ECO:0000313" key="2">
    <source>
        <dbReference type="Proteomes" id="UP000294894"/>
    </source>
</evidence>
<name>A0A4P7GK24_9ACTN</name>
<accession>A0A4P7GK24</accession>
<dbReference type="EMBL" id="CP038267">
    <property type="protein sequence ID" value="QBR92273.1"/>
    <property type="molecule type" value="Genomic_DNA"/>
</dbReference>
<proteinExistence type="predicted"/>
<evidence type="ECO:0000313" key="1">
    <source>
        <dbReference type="EMBL" id="QBR92273.1"/>
    </source>
</evidence>
<protein>
    <submittedName>
        <fullName evidence="1">Uncharacterized protein</fullName>
    </submittedName>
</protein>
<organism evidence="1 2">
    <name type="scientific">Nocardioides euryhalodurans</name>
    <dbReference type="NCBI Taxonomy" id="2518370"/>
    <lineage>
        <taxon>Bacteria</taxon>
        <taxon>Bacillati</taxon>
        <taxon>Actinomycetota</taxon>
        <taxon>Actinomycetes</taxon>
        <taxon>Propionibacteriales</taxon>
        <taxon>Nocardioidaceae</taxon>
        <taxon>Nocardioides</taxon>
    </lineage>
</organism>
<reference evidence="1 2" key="1">
    <citation type="submission" date="2019-03" db="EMBL/GenBank/DDBJ databases">
        <title>Three New Species of Nocardioides, Nocardioides euryhalodurans sp. nov., Nocardioides seonyuensis sp. nov. and Nocardioides eburneoflavus sp. nov., Iolated from Soil.</title>
        <authorList>
            <person name="Roh S.G."/>
            <person name="Lee C."/>
            <person name="Kim M.-K."/>
            <person name="Kim S.B."/>
        </authorList>
    </citation>
    <scope>NUCLEOTIDE SEQUENCE [LARGE SCALE GENOMIC DNA]</scope>
    <source>
        <strain evidence="1 2">MMS17-SY117</strain>
    </source>
</reference>
<dbReference type="RefSeq" id="WP_135076214.1">
    <property type="nucleotide sequence ID" value="NZ_CP038267.1"/>
</dbReference>
<keyword evidence="2" id="KW-1185">Reference proteome</keyword>
<gene>
    <name evidence="1" type="ORF">EXE57_08210</name>
</gene>
<dbReference type="Proteomes" id="UP000294894">
    <property type="component" value="Chromosome"/>
</dbReference>
<dbReference type="OrthoDB" id="4373027at2"/>